<sequence>MERRWNARAGETGVPRENPPTSGIVQHDLHMRKSGSEPTGYRTRIAVVGVSALANALSLISKMCTALKSVGWTPVGPPRQKSRSEGAIRATLTRTPSASSLLRARRAMFPSTQPHKLEGDISLARNATKRKVPDESAGLSPFYIIGTVLPQRGGRSAPCEEPWPPSWLSKREKGNSTGGQTTVTLNQIQFCYPFALCRDFHLAAMERRPCISADVTGDPRQLTLPSSLQPHWRGLNGPRWWTGWRARFLPTVQFPAESFSHKRCCWSADFLRDLSFLPLFHSGAGPYSPCFAIISSQDPDTDNTKRRVRPKSPILETPDPFVNTGIFSLGIELQAAPNAVPSCPTRVQWGTGRVIVLARGVDERLRECERQQNGLDVVLDVAFASQCSLNKHQRRTVIVGNCSPDHDARSWYFMSLAYTFWLLPLSWSTLHSQTTVTGAKAESALITKHNTAPFIPQVESFATPSETGCTVKVHPH</sequence>
<protein>
    <submittedName>
        <fullName evidence="2">Uncharacterized protein</fullName>
    </submittedName>
</protein>
<reference evidence="2 3" key="1">
    <citation type="submission" date="2023-02" db="EMBL/GenBank/DDBJ databases">
        <title>LHISI_Scaffold_Assembly.</title>
        <authorList>
            <person name="Stuart O.P."/>
            <person name="Cleave R."/>
            <person name="Magrath M.J.L."/>
            <person name="Mikheyev A.S."/>
        </authorList>
    </citation>
    <scope>NUCLEOTIDE SEQUENCE [LARGE SCALE GENOMIC DNA]</scope>
    <source>
        <strain evidence="2">Daus_M_001</strain>
        <tissue evidence="2">Leg muscle</tissue>
    </source>
</reference>
<proteinExistence type="predicted"/>
<keyword evidence="3" id="KW-1185">Reference proteome</keyword>
<gene>
    <name evidence="2" type="ORF">PR048_015477</name>
</gene>
<dbReference type="Proteomes" id="UP001159363">
    <property type="component" value="Chromosome 4"/>
</dbReference>
<feature type="region of interest" description="Disordered" evidence="1">
    <location>
        <begin position="1"/>
        <end position="25"/>
    </location>
</feature>
<evidence type="ECO:0000313" key="2">
    <source>
        <dbReference type="EMBL" id="KAJ8883625.1"/>
    </source>
</evidence>
<accession>A0ABQ9HH74</accession>
<feature type="region of interest" description="Disordered" evidence="1">
    <location>
        <begin position="154"/>
        <end position="179"/>
    </location>
</feature>
<organism evidence="2 3">
    <name type="scientific">Dryococelus australis</name>
    <dbReference type="NCBI Taxonomy" id="614101"/>
    <lineage>
        <taxon>Eukaryota</taxon>
        <taxon>Metazoa</taxon>
        <taxon>Ecdysozoa</taxon>
        <taxon>Arthropoda</taxon>
        <taxon>Hexapoda</taxon>
        <taxon>Insecta</taxon>
        <taxon>Pterygota</taxon>
        <taxon>Neoptera</taxon>
        <taxon>Polyneoptera</taxon>
        <taxon>Phasmatodea</taxon>
        <taxon>Verophasmatodea</taxon>
        <taxon>Anareolatae</taxon>
        <taxon>Phasmatidae</taxon>
        <taxon>Eurycanthinae</taxon>
        <taxon>Dryococelus</taxon>
    </lineage>
</organism>
<comment type="caution">
    <text evidence="2">The sequence shown here is derived from an EMBL/GenBank/DDBJ whole genome shotgun (WGS) entry which is preliminary data.</text>
</comment>
<name>A0ABQ9HH74_9NEOP</name>
<evidence type="ECO:0000313" key="3">
    <source>
        <dbReference type="Proteomes" id="UP001159363"/>
    </source>
</evidence>
<dbReference type="EMBL" id="JARBHB010000005">
    <property type="protein sequence ID" value="KAJ8883625.1"/>
    <property type="molecule type" value="Genomic_DNA"/>
</dbReference>
<evidence type="ECO:0000256" key="1">
    <source>
        <dbReference type="SAM" id="MobiDB-lite"/>
    </source>
</evidence>